<reference evidence="1 2" key="1">
    <citation type="submission" date="2018-12" db="EMBL/GenBank/DDBJ databases">
        <authorList>
            <consortium name="Pathogen Informatics"/>
        </authorList>
    </citation>
    <scope>NUCLEOTIDE SEQUENCE [LARGE SCALE GENOMIC DNA]</scope>
    <source>
        <strain evidence="1 2">NCTC12742</strain>
    </source>
</reference>
<evidence type="ECO:0000313" key="1">
    <source>
        <dbReference type="EMBL" id="VEJ50767.1"/>
    </source>
</evidence>
<gene>
    <name evidence="1" type="ORF">NCTC12742_00863</name>
</gene>
<organism evidence="1 2">
    <name type="scientific">Neisseria weaveri</name>
    <dbReference type="NCBI Taxonomy" id="28091"/>
    <lineage>
        <taxon>Bacteria</taxon>
        <taxon>Pseudomonadati</taxon>
        <taxon>Pseudomonadota</taxon>
        <taxon>Betaproteobacteria</taxon>
        <taxon>Neisseriales</taxon>
        <taxon>Neisseriaceae</taxon>
        <taxon>Neisseria</taxon>
    </lineage>
</organism>
<protein>
    <submittedName>
        <fullName evidence="1">Uncharacterized protein</fullName>
    </submittedName>
</protein>
<dbReference type="OrthoDB" id="8613862at2"/>
<dbReference type="Proteomes" id="UP000272771">
    <property type="component" value="Chromosome"/>
</dbReference>
<accession>A0A448VLX6</accession>
<keyword evidence="2" id="KW-1185">Reference proteome</keyword>
<proteinExistence type="predicted"/>
<dbReference type="AlphaFoldDB" id="A0A448VLX6"/>
<evidence type="ECO:0000313" key="2">
    <source>
        <dbReference type="Proteomes" id="UP000272771"/>
    </source>
</evidence>
<name>A0A448VLX6_9NEIS</name>
<sequence length="244" mass="27233">MNLTLKRFQIFQSGTHRSSKGITRTYPDSLLESVVNEYNSRETRNAPLYIDHPPEYSRRSHEPMGVIDKLEFNNGKIYAHAYINDSLLSKVRRGALRAVSAGFTQLGAAAGMVLDHVAFLNNPAVKNMEALNFSDGLSGGAVELNFSEPQSDHERVTYYAARHGISYEKAAHIVLGSGRPIESGVCFAEDHEKAQAIQFLRALVETHSSGNESQKLHRLAIQYQQEHGVSYEQAVRACLHKTNY</sequence>
<dbReference type="STRING" id="28091.SAMEA3174300_01488"/>
<dbReference type="RefSeq" id="WP_004285361.1">
    <property type="nucleotide sequence ID" value="NZ_CAUJRG010000017.1"/>
</dbReference>
<dbReference type="EMBL" id="LR134533">
    <property type="protein sequence ID" value="VEJ50767.1"/>
    <property type="molecule type" value="Genomic_DNA"/>
</dbReference>